<evidence type="ECO:0000256" key="5">
    <source>
        <dbReference type="ARBA" id="ARBA00022989"/>
    </source>
</evidence>
<feature type="transmembrane region" description="Helical" evidence="8">
    <location>
        <begin position="309"/>
        <end position="328"/>
    </location>
</feature>
<dbReference type="Pfam" id="PF09594">
    <property type="entry name" value="GT87"/>
    <property type="match status" value="1"/>
</dbReference>
<proteinExistence type="inferred from homology"/>
<gene>
    <name evidence="9" type="ORF">JJB74_04280</name>
</gene>
<feature type="transmembrane region" description="Helical" evidence="8">
    <location>
        <begin position="219"/>
        <end position="240"/>
    </location>
</feature>
<dbReference type="InterPro" id="IPR018584">
    <property type="entry name" value="GT87"/>
</dbReference>
<accession>A0A934W5F0</accession>
<evidence type="ECO:0000313" key="10">
    <source>
        <dbReference type="Proteomes" id="UP000622890"/>
    </source>
</evidence>
<evidence type="ECO:0000256" key="4">
    <source>
        <dbReference type="ARBA" id="ARBA00022692"/>
    </source>
</evidence>
<feature type="transmembrane region" description="Helical" evidence="8">
    <location>
        <begin position="372"/>
        <end position="393"/>
    </location>
</feature>
<feature type="transmembrane region" description="Helical" evidence="8">
    <location>
        <begin position="109"/>
        <end position="136"/>
    </location>
</feature>
<evidence type="ECO:0000313" key="9">
    <source>
        <dbReference type="EMBL" id="MBK4733825.1"/>
    </source>
</evidence>
<comment type="caution">
    <text evidence="9">The sequence shown here is derived from an EMBL/GenBank/DDBJ whole genome shotgun (WGS) entry which is preliminary data.</text>
</comment>
<comment type="similarity">
    <text evidence="7">Belongs to the glycosyltransferase 87 family.</text>
</comment>
<dbReference type="AlphaFoldDB" id="A0A934W5F0"/>
<evidence type="ECO:0000256" key="8">
    <source>
        <dbReference type="SAM" id="Phobius"/>
    </source>
</evidence>
<name>A0A934W5F0_9BURK</name>
<evidence type="ECO:0000256" key="6">
    <source>
        <dbReference type="ARBA" id="ARBA00023136"/>
    </source>
</evidence>
<feature type="transmembrane region" description="Helical" evidence="8">
    <location>
        <begin position="27"/>
        <end position="46"/>
    </location>
</feature>
<keyword evidence="5 8" id="KW-1133">Transmembrane helix</keyword>
<evidence type="ECO:0000256" key="7">
    <source>
        <dbReference type="ARBA" id="ARBA00024033"/>
    </source>
</evidence>
<comment type="subcellular location">
    <subcellularLocation>
        <location evidence="1">Cell membrane</location>
        <topology evidence="1">Multi-pass membrane protein</topology>
    </subcellularLocation>
</comment>
<keyword evidence="4 8" id="KW-0812">Transmembrane</keyword>
<dbReference type="GO" id="GO:0005886">
    <property type="term" value="C:plasma membrane"/>
    <property type="evidence" value="ECO:0007669"/>
    <property type="project" value="UniProtKB-SubCell"/>
</dbReference>
<keyword evidence="2" id="KW-1003">Cell membrane</keyword>
<sequence>MISEETREEWLGMGESRHWLNAERVTSYSKIFIALYIAIAIGWVAMSREGISPNGKPLGYDFITFWSASYTWLHGDPADAYDLSKLFEVQKLAVAGTTTPFAWFYPPTFYFVILPLAVLPYAASYLSFVGASFLGFIAAIRKIVPVPNALLAVFAFPGVFVNAAHGQNGFLTAMLAACSLMLIESRSVRAGALAGLLVIKPHLAVLFPLAFLFSGQTKAAMTMIISALVFTALSISAVGIESLKAFIENMALARTALEAGMLPWIKMPTVFAFMRLLGAGITASYAAHIVVACLVAFGVAVAWFKRWPFYLRASALLTGSLLITPYLYDYDLVWLAFPIAWIAIDGLRHGWLKLERETLLAAWLSPLLVPSMANLSSIQVGPLITCLLFLTILRRGIYVANRAEKECKN</sequence>
<dbReference type="GO" id="GO:0016758">
    <property type="term" value="F:hexosyltransferase activity"/>
    <property type="evidence" value="ECO:0007669"/>
    <property type="project" value="InterPro"/>
</dbReference>
<evidence type="ECO:0000256" key="2">
    <source>
        <dbReference type="ARBA" id="ARBA00022475"/>
    </source>
</evidence>
<keyword evidence="3" id="KW-0808">Transferase</keyword>
<feature type="transmembrane region" description="Helical" evidence="8">
    <location>
        <begin position="143"/>
        <end position="160"/>
    </location>
</feature>
<keyword evidence="6 8" id="KW-0472">Membrane</keyword>
<dbReference type="RefSeq" id="WP_200590545.1">
    <property type="nucleotide sequence ID" value="NZ_JAEPBG010000001.1"/>
</dbReference>
<evidence type="ECO:0000256" key="3">
    <source>
        <dbReference type="ARBA" id="ARBA00022679"/>
    </source>
</evidence>
<keyword evidence="10" id="KW-1185">Reference proteome</keyword>
<dbReference type="Proteomes" id="UP000622890">
    <property type="component" value="Unassembled WGS sequence"/>
</dbReference>
<feature type="transmembrane region" description="Helical" evidence="8">
    <location>
        <begin position="190"/>
        <end position="213"/>
    </location>
</feature>
<feature type="transmembrane region" description="Helical" evidence="8">
    <location>
        <begin position="276"/>
        <end position="303"/>
    </location>
</feature>
<evidence type="ECO:0000256" key="1">
    <source>
        <dbReference type="ARBA" id="ARBA00004651"/>
    </source>
</evidence>
<reference evidence="9" key="1">
    <citation type="submission" date="2021-01" db="EMBL/GenBank/DDBJ databases">
        <title>Genome sequence of strain Noviherbaspirillum sp. DKR-6.</title>
        <authorList>
            <person name="Chaudhary D.K."/>
        </authorList>
    </citation>
    <scope>NUCLEOTIDE SEQUENCE</scope>
    <source>
        <strain evidence="9">DKR-6</strain>
    </source>
</reference>
<protein>
    <submittedName>
        <fullName evidence="9">DUF2029 domain-containing protein</fullName>
    </submittedName>
</protein>
<organism evidence="9 10">
    <name type="scientific">Noviherbaspirillum pedocola</name>
    <dbReference type="NCBI Taxonomy" id="2801341"/>
    <lineage>
        <taxon>Bacteria</taxon>
        <taxon>Pseudomonadati</taxon>
        <taxon>Pseudomonadota</taxon>
        <taxon>Betaproteobacteria</taxon>
        <taxon>Burkholderiales</taxon>
        <taxon>Oxalobacteraceae</taxon>
        <taxon>Noviherbaspirillum</taxon>
    </lineage>
</organism>
<dbReference type="EMBL" id="JAEPBG010000001">
    <property type="protein sequence ID" value="MBK4733825.1"/>
    <property type="molecule type" value="Genomic_DNA"/>
</dbReference>